<dbReference type="GeneID" id="20675551"/>
<feature type="compositionally biased region" description="Polar residues" evidence="1">
    <location>
        <begin position="29"/>
        <end position="40"/>
    </location>
</feature>
<reference evidence="2 3" key="1">
    <citation type="journal article" date="2012" name="New Phytol.">
        <title>Insight into trade-off between wood decay and parasitism from the genome of a fungal forest pathogen.</title>
        <authorList>
            <person name="Olson A."/>
            <person name="Aerts A."/>
            <person name="Asiegbu F."/>
            <person name="Belbahri L."/>
            <person name="Bouzid O."/>
            <person name="Broberg A."/>
            <person name="Canback B."/>
            <person name="Coutinho P.M."/>
            <person name="Cullen D."/>
            <person name="Dalman K."/>
            <person name="Deflorio G."/>
            <person name="van Diepen L.T."/>
            <person name="Dunand C."/>
            <person name="Duplessis S."/>
            <person name="Durling M."/>
            <person name="Gonthier P."/>
            <person name="Grimwood J."/>
            <person name="Fossdal C.G."/>
            <person name="Hansson D."/>
            <person name="Henrissat B."/>
            <person name="Hietala A."/>
            <person name="Himmelstrand K."/>
            <person name="Hoffmeister D."/>
            <person name="Hogberg N."/>
            <person name="James T.Y."/>
            <person name="Karlsson M."/>
            <person name="Kohler A."/>
            <person name="Kues U."/>
            <person name="Lee Y.H."/>
            <person name="Lin Y.C."/>
            <person name="Lind M."/>
            <person name="Lindquist E."/>
            <person name="Lombard V."/>
            <person name="Lucas S."/>
            <person name="Lunden K."/>
            <person name="Morin E."/>
            <person name="Murat C."/>
            <person name="Park J."/>
            <person name="Raffaello T."/>
            <person name="Rouze P."/>
            <person name="Salamov A."/>
            <person name="Schmutz J."/>
            <person name="Solheim H."/>
            <person name="Stahlberg J."/>
            <person name="Velez H."/>
            <person name="de Vries R.P."/>
            <person name="Wiebenga A."/>
            <person name="Woodward S."/>
            <person name="Yakovlev I."/>
            <person name="Garbelotto M."/>
            <person name="Martin F."/>
            <person name="Grigoriev I.V."/>
            <person name="Stenlid J."/>
        </authorList>
    </citation>
    <scope>NUCLEOTIDE SEQUENCE [LARGE SCALE GENOMIC DNA]</scope>
    <source>
        <strain evidence="2 3">TC 32-1</strain>
    </source>
</reference>
<feature type="compositionally biased region" description="Polar residues" evidence="1">
    <location>
        <begin position="143"/>
        <end position="156"/>
    </location>
</feature>
<evidence type="ECO:0000313" key="2">
    <source>
        <dbReference type="EMBL" id="ETW83769.1"/>
    </source>
</evidence>
<dbReference type="OrthoDB" id="3268221at2759"/>
<keyword evidence="3" id="KW-1185">Reference proteome</keyword>
<evidence type="ECO:0000256" key="1">
    <source>
        <dbReference type="SAM" id="MobiDB-lite"/>
    </source>
</evidence>
<feature type="region of interest" description="Disordered" evidence="1">
    <location>
        <begin position="1"/>
        <end position="252"/>
    </location>
</feature>
<dbReference type="HOGENOM" id="CLU_990644_0_0_1"/>
<gene>
    <name evidence="2" type="ORF">HETIRDRAFT_443938</name>
</gene>
<feature type="compositionally biased region" description="Polar residues" evidence="1">
    <location>
        <begin position="70"/>
        <end position="82"/>
    </location>
</feature>
<dbReference type="EMBL" id="KI925456">
    <property type="protein sequence ID" value="ETW83769.1"/>
    <property type="molecule type" value="Genomic_DNA"/>
</dbReference>
<dbReference type="AlphaFoldDB" id="W4KDE5"/>
<name>W4KDE5_HETIT</name>
<evidence type="ECO:0000313" key="3">
    <source>
        <dbReference type="Proteomes" id="UP000030671"/>
    </source>
</evidence>
<dbReference type="RefSeq" id="XP_009543517.1">
    <property type="nucleotide sequence ID" value="XM_009545222.1"/>
</dbReference>
<feature type="compositionally biased region" description="Polar residues" evidence="1">
    <location>
        <begin position="204"/>
        <end position="216"/>
    </location>
</feature>
<proteinExistence type="predicted"/>
<protein>
    <submittedName>
        <fullName evidence="2">Uncharacterized protein</fullName>
    </submittedName>
</protein>
<dbReference type="Proteomes" id="UP000030671">
    <property type="component" value="Unassembled WGS sequence"/>
</dbReference>
<dbReference type="KEGG" id="hir:HETIRDRAFT_443938"/>
<accession>W4KDE5</accession>
<feature type="compositionally biased region" description="Pro residues" evidence="1">
    <location>
        <begin position="18"/>
        <end position="28"/>
    </location>
</feature>
<organism evidence="2 3">
    <name type="scientific">Heterobasidion irregulare (strain TC 32-1)</name>
    <dbReference type="NCBI Taxonomy" id="747525"/>
    <lineage>
        <taxon>Eukaryota</taxon>
        <taxon>Fungi</taxon>
        <taxon>Dikarya</taxon>
        <taxon>Basidiomycota</taxon>
        <taxon>Agaricomycotina</taxon>
        <taxon>Agaricomycetes</taxon>
        <taxon>Russulales</taxon>
        <taxon>Bondarzewiaceae</taxon>
        <taxon>Heterobasidion</taxon>
        <taxon>Heterobasidion annosum species complex</taxon>
    </lineage>
</organism>
<sequence>MEPETAPSPSLNGELPPGFIPMGPPVSAPTPSQSSRTMSAYTGAGVPLPPSATSTFYQLPSEPGLRAGRGTSSVSGMSGGQPTSRSRRSRNGGSTSDPVMIPLPPTVASSSIVLPPPDLLSRPHGDSTSSTSTTSEDEAVRSSIASSSADTLTTPPMRNRKTLSKARNPAYDAAPVPTGFEYPATPSVRNSTPGNAARVPLPPSTTAGTPRTTSAFTPHRSGANINAGMTPGVRHSSLRSGGREPKVHHRHSYKRFDSNAYLDPAYLASSDDLHETDDSSR</sequence>
<dbReference type="InParanoid" id="W4KDE5"/>